<dbReference type="AlphaFoldDB" id="A0A0F9K4K7"/>
<sequence length="143" mass="16272">MEKVYWDEGKYQIVTKDGMCLYDKNIVAPATLNKYDMAILDRPILDKMAAERKEWLHESNNLKAQLVCSAKTQGKHKMVFKESTQGKLTVNDIRQAATSMALGWWKEKGPFIFECSVCGLGITKTVKELTTAEREGLKKLKLL</sequence>
<name>A0A0F9K4K7_9ZZZZ</name>
<organism evidence="1">
    <name type="scientific">marine sediment metagenome</name>
    <dbReference type="NCBI Taxonomy" id="412755"/>
    <lineage>
        <taxon>unclassified sequences</taxon>
        <taxon>metagenomes</taxon>
        <taxon>ecological metagenomes</taxon>
    </lineage>
</organism>
<reference evidence="1" key="1">
    <citation type="journal article" date="2015" name="Nature">
        <title>Complex archaea that bridge the gap between prokaryotes and eukaryotes.</title>
        <authorList>
            <person name="Spang A."/>
            <person name="Saw J.H."/>
            <person name="Jorgensen S.L."/>
            <person name="Zaremba-Niedzwiedzka K."/>
            <person name="Martijn J."/>
            <person name="Lind A.E."/>
            <person name="van Eijk R."/>
            <person name="Schleper C."/>
            <person name="Guy L."/>
            <person name="Ettema T.J."/>
        </authorList>
    </citation>
    <scope>NUCLEOTIDE SEQUENCE</scope>
</reference>
<evidence type="ECO:0000313" key="1">
    <source>
        <dbReference type="EMBL" id="KKM77044.1"/>
    </source>
</evidence>
<comment type="caution">
    <text evidence="1">The sequence shown here is derived from an EMBL/GenBank/DDBJ whole genome shotgun (WGS) entry which is preliminary data.</text>
</comment>
<accession>A0A0F9K4K7</accession>
<dbReference type="EMBL" id="LAZR01008707">
    <property type="protein sequence ID" value="KKM77044.1"/>
    <property type="molecule type" value="Genomic_DNA"/>
</dbReference>
<proteinExistence type="predicted"/>
<gene>
    <name evidence="1" type="ORF">LCGC14_1374120</name>
</gene>
<protein>
    <submittedName>
        <fullName evidence="1">Uncharacterized protein</fullName>
    </submittedName>
</protein>